<dbReference type="Proteomes" id="UP001059596">
    <property type="component" value="Chromosome 3R"/>
</dbReference>
<feature type="region of interest" description="Disordered" evidence="1">
    <location>
        <begin position="1"/>
        <end position="29"/>
    </location>
</feature>
<sequence length="211" mass="23438">MAILCQPMGLGRQQPPPGPRPPPSASEKTRIRRNLFDSTPGDKEIDQLLAQEQCLKALNVLERYDIDILQLERREQEQDDAVRGMRYPTSRAIPSTDADADDEYNPKSSQVARGVALTAAQISASTQLILQNCTHNNKSSDSSADLANSTRHGQKPYATQPQGLKGIYRVRKANNKGILKSGKNRYISNNNSIINNNHVDNNTSELEDKEQ</sequence>
<name>A0A9Q0BWJ0_9MUSC</name>
<evidence type="ECO:0000256" key="1">
    <source>
        <dbReference type="SAM" id="MobiDB-lite"/>
    </source>
</evidence>
<evidence type="ECO:0000313" key="2">
    <source>
        <dbReference type="EMBL" id="KAI8046460.1"/>
    </source>
</evidence>
<keyword evidence="3" id="KW-1185">Reference proteome</keyword>
<gene>
    <name evidence="2" type="ORF">M5D96_002670</name>
</gene>
<feature type="region of interest" description="Disordered" evidence="1">
    <location>
        <begin position="136"/>
        <end position="163"/>
    </location>
</feature>
<feature type="compositionally biased region" description="Pro residues" evidence="1">
    <location>
        <begin position="14"/>
        <end position="24"/>
    </location>
</feature>
<protein>
    <recommendedName>
        <fullName evidence="4">Gliolectin</fullName>
    </recommendedName>
</protein>
<dbReference type="OrthoDB" id="7865833at2759"/>
<evidence type="ECO:0000313" key="3">
    <source>
        <dbReference type="Proteomes" id="UP001059596"/>
    </source>
</evidence>
<organism evidence="2 3">
    <name type="scientific">Drosophila gunungcola</name>
    <name type="common">fruit fly</name>
    <dbReference type="NCBI Taxonomy" id="103775"/>
    <lineage>
        <taxon>Eukaryota</taxon>
        <taxon>Metazoa</taxon>
        <taxon>Ecdysozoa</taxon>
        <taxon>Arthropoda</taxon>
        <taxon>Hexapoda</taxon>
        <taxon>Insecta</taxon>
        <taxon>Pterygota</taxon>
        <taxon>Neoptera</taxon>
        <taxon>Endopterygota</taxon>
        <taxon>Diptera</taxon>
        <taxon>Brachycera</taxon>
        <taxon>Muscomorpha</taxon>
        <taxon>Ephydroidea</taxon>
        <taxon>Drosophilidae</taxon>
        <taxon>Drosophila</taxon>
        <taxon>Sophophora</taxon>
    </lineage>
</organism>
<accession>A0A9Q0BWJ0</accession>
<evidence type="ECO:0008006" key="4">
    <source>
        <dbReference type="Google" id="ProtNLM"/>
    </source>
</evidence>
<reference evidence="2" key="1">
    <citation type="journal article" date="2023" name="Genome Biol. Evol.">
        <title>Long-read-based Genome Assembly of Drosophila gunungcola Reveals Fewer Chemosensory Genes in Flower-breeding Species.</title>
        <authorList>
            <person name="Negi A."/>
            <person name="Liao B.Y."/>
            <person name="Yeh S.D."/>
        </authorList>
    </citation>
    <scope>NUCLEOTIDE SEQUENCE</scope>
    <source>
        <strain evidence="2">Sukarami</strain>
    </source>
</reference>
<comment type="caution">
    <text evidence="2">The sequence shown here is derived from an EMBL/GenBank/DDBJ whole genome shotgun (WGS) entry which is preliminary data.</text>
</comment>
<dbReference type="AlphaFoldDB" id="A0A9Q0BWJ0"/>
<feature type="compositionally biased region" description="Polar residues" evidence="1">
    <location>
        <begin position="136"/>
        <end position="162"/>
    </location>
</feature>
<proteinExistence type="predicted"/>
<dbReference type="EMBL" id="JAMKOV010000001">
    <property type="protein sequence ID" value="KAI8046460.1"/>
    <property type="molecule type" value="Genomic_DNA"/>
</dbReference>